<dbReference type="PANTHER" id="PTHR43663">
    <property type="entry name" value="CHROMATE TRANSPORT PROTEIN-RELATED"/>
    <property type="match status" value="1"/>
</dbReference>
<dbReference type="GO" id="GO:0015109">
    <property type="term" value="F:chromate transmembrane transporter activity"/>
    <property type="evidence" value="ECO:0007669"/>
    <property type="project" value="InterPro"/>
</dbReference>
<evidence type="ECO:0000256" key="3">
    <source>
        <dbReference type="ARBA" id="ARBA00022475"/>
    </source>
</evidence>
<keyword evidence="3" id="KW-1003">Cell membrane</keyword>
<dbReference type="InterPro" id="IPR052518">
    <property type="entry name" value="CHR_Transporter"/>
</dbReference>
<evidence type="ECO:0000313" key="9">
    <source>
        <dbReference type="Proteomes" id="UP000325517"/>
    </source>
</evidence>
<feature type="transmembrane region" description="Helical" evidence="7">
    <location>
        <begin position="120"/>
        <end position="140"/>
    </location>
</feature>
<evidence type="ECO:0000256" key="2">
    <source>
        <dbReference type="ARBA" id="ARBA00005262"/>
    </source>
</evidence>
<dbReference type="OrthoDB" id="9027281at2"/>
<dbReference type="GO" id="GO:0005886">
    <property type="term" value="C:plasma membrane"/>
    <property type="evidence" value="ECO:0007669"/>
    <property type="project" value="UniProtKB-SubCell"/>
</dbReference>
<comment type="similarity">
    <text evidence="2">Belongs to the chromate ion transporter (CHR) (TC 2.A.51) family.</text>
</comment>
<feature type="transmembrane region" description="Helical" evidence="7">
    <location>
        <begin position="169"/>
        <end position="186"/>
    </location>
</feature>
<dbReference type="RefSeq" id="WP_151702131.1">
    <property type="nucleotide sequence ID" value="NZ_CP031223.1"/>
</dbReference>
<evidence type="ECO:0000256" key="6">
    <source>
        <dbReference type="ARBA" id="ARBA00023136"/>
    </source>
</evidence>
<sequence length="192" mass="21094">MKNKSKRPGRVLQRDISIAFFRSGILGFGGGPSSIPLVHQEVVKKYGWMDEDEFGDTLALANTLPGPINTKMAGYIGYRIAGIWGCLNAIIVSVIPTVLMMILLLGLIQKYKDIPKVQNMSIAVIPVVAVLLGQLTWDFIKKSGESLGWLKALLLIVLSTVLIEVLHIHPAIVILACIVLVFAPLLKRRKKI</sequence>
<gene>
    <name evidence="8" type="ORF">PB01_19505</name>
</gene>
<accession>A0A5J6SUS0</accession>
<evidence type="ECO:0000256" key="7">
    <source>
        <dbReference type="SAM" id="Phobius"/>
    </source>
</evidence>
<dbReference type="Proteomes" id="UP000325517">
    <property type="component" value="Chromosome"/>
</dbReference>
<proteinExistence type="inferred from homology"/>
<dbReference type="KEGG" id="psyo:PB01_19505"/>
<keyword evidence="4 7" id="KW-0812">Transmembrane</keyword>
<keyword evidence="5 7" id="KW-1133">Transmembrane helix</keyword>
<keyword evidence="6 7" id="KW-0472">Membrane</keyword>
<reference evidence="8 9" key="1">
    <citation type="submission" date="2018-07" db="EMBL/GenBank/DDBJ databases">
        <title>Complete genome sequence of Psychrobacillus sp. PB01, isolated from iceberg, and comparative genome analysis of Psychrobacillus strains.</title>
        <authorList>
            <person name="Lee P.C."/>
        </authorList>
    </citation>
    <scope>NUCLEOTIDE SEQUENCE [LARGE SCALE GENOMIC DNA]</scope>
    <source>
        <strain evidence="8 9">PB01</strain>
    </source>
</reference>
<protein>
    <submittedName>
        <fullName evidence="8">Chromate transporter</fullName>
    </submittedName>
</protein>
<feature type="transmembrane region" description="Helical" evidence="7">
    <location>
        <begin position="147"/>
        <end position="163"/>
    </location>
</feature>
<evidence type="ECO:0000256" key="4">
    <source>
        <dbReference type="ARBA" id="ARBA00022692"/>
    </source>
</evidence>
<dbReference type="AlphaFoldDB" id="A0A5J6SUS0"/>
<dbReference type="Pfam" id="PF02417">
    <property type="entry name" value="Chromate_transp"/>
    <property type="match status" value="1"/>
</dbReference>
<name>A0A5J6SUS0_9BACI</name>
<organism evidence="8 9">
    <name type="scientific">Psychrobacillus glaciei</name>
    <dbReference type="NCBI Taxonomy" id="2283160"/>
    <lineage>
        <taxon>Bacteria</taxon>
        <taxon>Bacillati</taxon>
        <taxon>Bacillota</taxon>
        <taxon>Bacilli</taxon>
        <taxon>Bacillales</taxon>
        <taxon>Bacillaceae</taxon>
        <taxon>Psychrobacillus</taxon>
    </lineage>
</organism>
<dbReference type="PANTHER" id="PTHR43663:SF1">
    <property type="entry name" value="CHROMATE TRANSPORTER"/>
    <property type="match status" value="1"/>
</dbReference>
<dbReference type="InterPro" id="IPR003370">
    <property type="entry name" value="Chromate_transpt"/>
</dbReference>
<evidence type="ECO:0000313" key="8">
    <source>
        <dbReference type="EMBL" id="QFG01263.1"/>
    </source>
</evidence>
<keyword evidence="9" id="KW-1185">Reference proteome</keyword>
<evidence type="ECO:0000256" key="5">
    <source>
        <dbReference type="ARBA" id="ARBA00022989"/>
    </source>
</evidence>
<feature type="transmembrane region" description="Helical" evidence="7">
    <location>
        <begin position="81"/>
        <end position="108"/>
    </location>
</feature>
<evidence type="ECO:0000256" key="1">
    <source>
        <dbReference type="ARBA" id="ARBA00004651"/>
    </source>
</evidence>
<dbReference type="EMBL" id="CP031223">
    <property type="protein sequence ID" value="QFG01263.1"/>
    <property type="molecule type" value="Genomic_DNA"/>
</dbReference>
<comment type="subcellular location">
    <subcellularLocation>
        <location evidence="1">Cell membrane</location>
        <topology evidence="1">Multi-pass membrane protein</topology>
    </subcellularLocation>
</comment>